<evidence type="ECO:0000313" key="9">
    <source>
        <dbReference type="EMBL" id="EJL74346.1"/>
    </source>
</evidence>
<feature type="domain" description="Peptidase S8/S53" evidence="7">
    <location>
        <begin position="232"/>
        <end position="533"/>
    </location>
</feature>
<accession>J3CM83</accession>
<comment type="similarity">
    <text evidence="6">Belongs to the peptidase S8 family.</text>
</comment>
<proteinExistence type="inferred from homology"/>
<dbReference type="Pfam" id="PF00082">
    <property type="entry name" value="Peptidase_S8"/>
    <property type="match status" value="1"/>
</dbReference>
<dbReference type="InterPro" id="IPR036852">
    <property type="entry name" value="Peptidase_S8/S53_dom_sf"/>
</dbReference>
<dbReference type="NCBIfam" id="TIGR04183">
    <property type="entry name" value="Por_Secre_tail"/>
    <property type="match status" value="1"/>
</dbReference>
<dbReference type="PATRIC" id="fig|1144316.3.peg.1091"/>
<dbReference type="SUPFAM" id="SSF52743">
    <property type="entry name" value="Subtilisin-like"/>
    <property type="match status" value="1"/>
</dbReference>
<keyword evidence="1 6" id="KW-0645">Protease</keyword>
<dbReference type="InterPro" id="IPR000209">
    <property type="entry name" value="Peptidase_S8/S53_dom"/>
</dbReference>
<gene>
    <name evidence="9" type="ORF">PMI13_01085</name>
</gene>
<evidence type="ECO:0000256" key="2">
    <source>
        <dbReference type="ARBA" id="ARBA00022729"/>
    </source>
</evidence>
<dbReference type="GO" id="GO:0016485">
    <property type="term" value="P:protein processing"/>
    <property type="evidence" value="ECO:0007669"/>
    <property type="project" value="TreeGrafter"/>
</dbReference>
<keyword evidence="10" id="KW-1185">Reference proteome</keyword>
<keyword evidence="3 6" id="KW-0378">Hydrolase</keyword>
<keyword evidence="4 6" id="KW-0720">Serine protease</keyword>
<dbReference type="Proteomes" id="UP000007509">
    <property type="component" value="Unassembled WGS sequence"/>
</dbReference>
<comment type="caution">
    <text evidence="9">The sequence shown here is derived from an EMBL/GenBank/DDBJ whole genome shotgun (WGS) entry which is preliminary data.</text>
</comment>
<dbReference type="PROSITE" id="PS51892">
    <property type="entry name" value="SUBTILASE"/>
    <property type="match status" value="1"/>
</dbReference>
<reference evidence="9 10" key="1">
    <citation type="journal article" date="2012" name="J. Bacteriol.">
        <title>Twenty-one genome sequences from Pseudomonas species and 19 genome sequences from diverse bacteria isolated from the rhizosphere and endosphere of Populus deltoides.</title>
        <authorList>
            <person name="Brown S.D."/>
            <person name="Utturkar S.M."/>
            <person name="Klingeman D.M."/>
            <person name="Johnson C.M."/>
            <person name="Martin S.L."/>
            <person name="Land M.L."/>
            <person name="Lu T.Y."/>
            <person name="Schadt C.W."/>
            <person name="Doktycz M.J."/>
            <person name="Pelletier D.A."/>
        </authorList>
    </citation>
    <scope>NUCLEOTIDE SEQUENCE [LARGE SCALE GENOMIC DNA]</scope>
    <source>
        <strain evidence="9 10">CF314</strain>
    </source>
</reference>
<dbReference type="RefSeq" id="WP_007841412.1">
    <property type="nucleotide sequence ID" value="NZ_AKJY01000014.1"/>
</dbReference>
<dbReference type="InterPro" id="IPR026444">
    <property type="entry name" value="Secre_tail"/>
</dbReference>
<evidence type="ECO:0000256" key="4">
    <source>
        <dbReference type="ARBA" id="ARBA00022825"/>
    </source>
</evidence>
<protein>
    <submittedName>
        <fullName evidence="9">Por secretion system C-terminal sorting domain containing protein</fullName>
    </submittedName>
</protein>
<dbReference type="PRINTS" id="PR00723">
    <property type="entry name" value="SUBTILISIN"/>
</dbReference>
<dbReference type="AlphaFoldDB" id="J3CM83"/>
<evidence type="ECO:0000259" key="7">
    <source>
        <dbReference type="Pfam" id="PF00082"/>
    </source>
</evidence>
<feature type="active site" description="Charge relay system" evidence="5 6">
    <location>
        <position position="476"/>
    </location>
</feature>
<organism evidence="9 10">
    <name type="scientific">Chryseobacterium populi</name>
    <dbReference type="NCBI Taxonomy" id="1144316"/>
    <lineage>
        <taxon>Bacteria</taxon>
        <taxon>Pseudomonadati</taxon>
        <taxon>Bacteroidota</taxon>
        <taxon>Flavobacteriia</taxon>
        <taxon>Flavobacteriales</taxon>
        <taxon>Weeksellaceae</taxon>
        <taxon>Chryseobacterium group</taxon>
        <taxon>Chryseobacterium</taxon>
    </lineage>
</organism>
<dbReference type="OrthoDB" id="1055762at2"/>
<dbReference type="InterPro" id="IPR022398">
    <property type="entry name" value="Peptidase_S8_His-AS"/>
</dbReference>
<dbReference type="Gene3D" id="3.40.50.200">
    <property type="entry name" value="Peptidase S8/S53 domain"/>
    <property type="match status" value="1"/>
</dbReference>
<evidence type="ECO:0000256" key="6">
    <source>
        <dbReference type="PROSITE-ProRule" id="PRU01240"/>
    </source>
</evidence>
<dbReference type="PANTHER" id="PTHR42884">
    <property type="entry name" value="PROPROTEIN CONVERTASE SUBTILISIN/KEXIN-RELATED"/>
    <property type="match status" value="1"/>
</dbReference>
<keyword evidence="2" id="KW-0732">Signal</keyword>
<dbReference type="PROSITE" id="PS00138">
    <property type="entry name" value="SUBTILASE_SER"/>
    <property type="match status" value="1"/>
</dbReference>
<feature type="active site" description="Charge relay system" evidence="5 6">
    <location>
        <position position="241"/>
    </location>
</feature>
<evidence type="ECO:0000259" key="8">
    <source>
        <dbReference type="Pfam" id="PF18962"/>
    </source>
</evidence>
<evidence type="ECO:0000256" key="1">
    <source>
        <dbReference type="ARBA" id="ARBA00022670"/>
    </source>
</evidence>
<dbReference type="Pfam" id="PF18962">
    <property type="entry name" value="Por_Secre_tail"/>
    <property type="match status" value="1"/>
</dbReference>
<dbReference type="GO" id="GO:0016020">
    <property type="term" value="C:membrane"/>
    <property type="evidence" value="ECO:0007669"/>
    <property type="project" value="TreeGrafter"/>
</dbReference>
<sequence>MRSFLLVAVLVLVAWTTNAQKRYAYLPEGKTEFETSTEKIVIRYKSSVAANQRLLKFVDDSSFNQVRTGIWNIVTLQKTLRNRDSLAAVLNNLKQDSSLLNVAPCLIYKGKIFQGMTDQVLVRLKKGMEIKNLSDTFKRLDIQTVKKDEYIEREFVLTINPRNKYDALDVANQLYETGAFEFCEPNFLVLNAINTVDPYYSKQWNLQNTGQIPGSTAGADIKASQTWCITKGENIIVAVLDEGVDLTQPDLQGRLVTGFDETGQGSNGAPSGNDAHGTACAGIIAANADNNIGVTGIAPNAKIMPVRIGYDGMVDISAASAGFTHAAASGAEIISCSWQLGSSSQYLQNAINNALNTGRNTKGCIVLFAAGNDNNGSINYPASLAGVIAVGGSNMCDQRLSVYESTPPNSCNYDNRADLDPISWGSNYGTELSVVAPCINIPTTDIKGNAGFSAISVLAGWKTPNVDYLLNFDGTSAAAPHAAGVMALILSINPGLHYTAARTILESSCDKVGGYSYSTWLANGSWNNEMGYGRINALQAVNNALGSIKIAGADYFCTGSSVFSVPNLTNQTVTWSVAGSSASLSCTNCNQTTLTKTGTAPVTLTATISKACKSTAVSKLIYVGSAPVNLTSAQGGCNNGFQTWTLTAGPSANATNWSWSVDYLSPGSSINLSSSIGPATYAEVKGGGTVKVTYTDVCGTTGSNGMTVYSICPTGLSGNSFTVFPNPAASNVTITPISGIAPKEASSNFKKSGGIGKTVQGKIHSIKVIDMTGKIKKVFQYPTGGIDKANIDVNGLLPGVYLLEIFDGKNVRQQKLSIQR</sequence>
<dbReference type="EMBL" id="AKJY01000014">
    <property type="protein sequence ID" value="EJL74346.1"/>
    <property type="molecule type" value="Genomic_DNA"/>
</dbReference>
<evidence type="ECO:0000313" key="10">
    <source>
        <dbReference type="Proteomes" id="UP000007509"/>
    </source>
</evidence>
<dbReference type="InterPro" id="IPR015500">
    <property type="entry name" value="Peptidase_S8_subtilisin-rel"/>
</dbReference>
<dbReference type="PROSITE" id="PS00137">
    <property type="entry name" value="SUBTILASE_HIS"/>
    <property type="match status" value="1"/>
</dbReference>
<dbReference type="PANTHER" id="PTHR42884:SF14">
    <property type="entry name" value="NEUROENDOCRINE CONVERTASE 1"/>
    <property type="match status" value="1"/>
</dbReference>
<name>J3CM83_9FLAO</name>
<dbReference type="InterPro" id="IPR023828">
    <property type="entry name" value="Peptidase_S8_Ser-AS"/>
</dbReference>
<evidence type="ECO:0000256" key="5">
    <source>
        <dbReference type="PIRSR" id="PIRSR615500-1"/>
    </source>
</evidence>
<feature type="domain" description="Secretion system C-terminal sorting" evidence="8">
    <location>
        <begin position="723"/>
        <end position="818"/>
    </location>
</feature>
<feature type="active site" description="Charge relay system" evidence="5 6">
    <location>
        <position position="276"/>
    </location>
</feature>
<dbReference type="GO" id="GO:0004252">
    <property type="term" value="F:serine-type endopeptidase activity"/>
    <property type="evidence" value="ECO:0007669"/>
    <property type="project" value="UniProtKB-UniRule"/>
</dbReference>
<evidence type="ECO:0000256" key="3">
    <source>
        <dbReference type="ARBA" id="ARBA00022801"/>
    </source>
</evidence>